<reference evidence="1 2" key="1">
    <citation type="journal article" date="2020" name="Cell">
        <title>Large-Scale Comparative Analyses of Tick Genomes Elucidate Their Genetic Diversity and Vector Capacities.</title>
        <authorList>
            <consortium name="Tick Genome and Microbiome Consortium (TIGMIC)"/>
            <person name="Jia N."/>
            <person name="Wang J."/>
            <person name="Shi W."/>
            <person name="Du L."/>
            <person name="Sun Y."/>
            <person name="Zhan W."/>
            <person name="Jiang J.F."/>
            <person name="Wang Q."/>
            <person name="Zhang B."/>
            <person name="Ji P."/>
            <person name="Bell-Sakyi L."/>
            <person name="Cui X.M."/>
            <person name="Yuan T.T."/>
            <person name="Jiang B.G."/>
            <person name="Yang W.F."/>
            <person name="Lam T.T."/>
            <person name="Chang Q.C."/>
            <person name="Ding S.J."/>
            <person name="Wang X.J."/>
            <person name="Zhu J.G."/>
            <person name="Ruan X.D."/>
            <person name="Zhao L."/>
            <person name="Wei J.T."/>
            <person name="Ye R.Z."/>
            <person name="Que T.C."/>
            <person name="Du C.H."/>
            <person name="Zhou Y.H."/>
            <person name="Cheng J.X."/>
            <person name="Dai P.F."/>
            <person name="Guo W.B."/>
            <person name="Han X.H."/>
            <person name="Huang E.J."/>
            <person name="Li L.F."/>
            <person name="Wei W."/>
            <person name="Gao Y.C."/>
            <person name="Liu J.Z."/>
            <person name="Shao H.Z."/>
            <person name="Wang X."/>
            <person name="Wang C.C."/>
            <person name="Yang T.C."/>
            <person name="Huo Q.B."/>
            <person name="Li W."/>
            <person name="Chen H.Y."/>
            <person name="Chen S.E."/>
            <person name="Zhou L.G."/>
            <person name="Ni X.B."/>
            <person name="Tian J.H."/>
            <person name="Sheng Y."/>
            <person name="Liu T."/>
            <person name="Pan Y.S."/>
            <person name="Xia L.Y."/>
            <person name="Li J."/>
            <person name="Zhao F."/>
            <person name="Cao W.C."/>
        </authorList>
    </citation>
    <scope>NUCLEOTIDE SEQUENCE [LARGE SCALE GENOMIC DNA]</scope>
    <source>
        <strain evidence="1">Iper-2018</strain>
    </source>
</reference>
<sequence>SKVRHKDHSTSILQLRYAPCDADSSFEKQLDVALQKDFPAGDCIGHDGHRDTQPPRQVHVVRMTRTAAGVLLDAFEGLFGFGERGAMPRPRPDPAKEEEEMLGEASPKSTRSCPLGAAGAAREPCCSFDDVLSRECGRECRPFSLEGDCGGTLTELRIEAPPTPSSKERPFPMHGGGYAVSLPVLLLLAICFAYTIYNSGKPEKRQNVCRTCVNAPDKQPAAGCQRCEPLSSNARLSQSQLQENVESSSFQDVFPYSYMVNAPNLCVGNIESVDYLIAVNSLAKNLVDRNILRTQLWTLHNSNSTIKLVFFLGRPIEPALIEHINEEIRTTDDLVIGNFDGTPENLTLSALMMLQWVVRFCGKAKFLIKIGDSGRVSLKLLRKSLEFFKELSTDFDMFGNYVSLDGEPCLEFQREMSIGVCPGRGYLSGCAYMVVDRMVGPLLKAARGRDTVPPEDVFVTGVLARDAGARRADVAHFDGCYLTFPKRPTVWQQGLLPWLRDRFRNRYRLLLRKLNRK</sequence>
<dbReference type="Proteomes" id="UP000805193">
    <property type="component" value="Unassembled WGS sequence"/>
</dbReference>
<evidence type="ECO:0000313" key="2">
    <source>
        <dbReference type="Proteomes" id="UP000805193"/>
    </source>
</evidence>
<protein>
    <submittedName>
        <fullName evidence="1">Uncharacterized protein</fullName>
    </submittedName>
</protein>
<comment type="caution">
    <text evidence="1">The sequence shown here is derived from an EMBL/GenBank/DDBJ whole genome shotgun (WGS) entry which is preliminary data.</text>
</comment>
<keyword evidence="2" id="KW-1185">Reference proteome</keyword>
<feature type="non-terminal residue" evidence="1">
    <location>
        <position position="1"/>
    </location>
</feature>
<organism evidence="1 2">
    <name type="scientific">Ixodes persulcatus</name>
    <name type="common">Taiga tick</name>
    <dbReference type="NCBI Taxonomy" id="34615"/>
    <lineage>
        <taxon>Eukaryota</taxon>
        <taxon>Metazoa</taxon>
        <taxon>Ecdysozoa</taxon>
        <taxon>Arthropoda</taxon>
        <taxon>Chelicerata</taxon>
        <taxon>Arachnida</taxon>
        <taxon>Acari</taxon>
        <taxon>Parasitiformes</taxon>
        <taxon>Ixodida</taxon>
        <taxon>Ixodoidea</taxon>
        <taxon>Ixodidae</taxon>
        <taxon>Ixodinae</taxon>
        <taxon>Ixodes</taxon>
    </lineage>
</organism>
<name>A0AC60QMD7_IXOPE</name>
<gene>
    <name evidence="1" type="ORF">HPB47_019212</name>
</gene>
<accession>A0AC60QMD7</accession>
<dbReference type="EMBL" id="JABSTQ010008616">
    <property type="protein sequence ID" value="KAG0434284.1"/>
    <property type="molecule type" value="Genomic_DNA"/>
</dbReference>
<evidence type="ECO:0000313" key="1">
    <source>
        <dbReference type="EMBL" id="KAG0434284.1"/>
    </source>
</evidence>
<proteinExistence type="predicted"/>